<dbReference type="InterPro" id="IPR002478">
    <property type="entry name" value="PUA"/>
</dbReference>
<dbReference type="SUPFAM" id="SSF88697">
    <property type="entry name" value="PUA domain-like"/>
    <property type="match status" value="1"/>
</dbReference>
<dbReference type="GO" id="GO:0003723">
    <property type="term" value="F:RNA binding"/>
    <property type="evidence" value="ECO:0007669"/>
    <property type="project" value="InterPro"/>
</dbReference>
<feature type="binding site" evidence="8">
    <location>
        <begin position="210"/>
        <end position="216"/>
    </location>
    <ligand>
        <name>ATP</name>
        <dbReference type="ChEBI" id="CHEBI:30616"/>
    </ligand>
</feature>
<keyword evidence="4 8" id="KW-0808">Transferase</keyword>
<dbReference type="GO" id="GO:0005524">
    <property type="term" value="F:ATP binding"/>
    <property type="evidence" value="ECO:0007669"/>
    <property type="project" value="UniProtKB-KW"/>
</dbReference>
<keyword evidence="5 8" id="KW-0547">Nucleotide-binding</keyword>
<dbReference type="InterPro" id="IPR041739">
    <property type="entry name" value="G5K_ProB"/>
</dbReference>
<sequence length="383" mass="41589">MKQPIVVVKIGTSSLVDERGRLDKKRLAHHVASIGEIKRKNFHVVLVSSGGIAAGFYELGLTERPRTLAGKQAAAAVGQGALIQNYRERFAEQGVICAQVLLTRSDFDNRSRYRNALQTLEYLLDRGVVPIINENDSVAVDEICWGDNDTLAALVAGLLQAEELLLVTNTNGVYTDNPQKNPKATLIHHLESVGEELLASLDDSKSTLGSGGMRSKLLAARIASEAGVRVHIGSEQLEIDWMIQTLMQQGSGTTIEAAPRHISRKEHWISRHSAPAGQLQVDEGAAQALLKEGSSLLPIGVVAVNGEFQEGDIVRVVDSTGVEIGRGMSRYAANWIVQVLGRRSEDVVIHRNDWVATPSVATYLHRKPQMDLSTSVDGEESGQ</sequence>
<dbReference type="Pfam" id="PF00696">
    <property type="entry name" value="AA_kinase"/>
    <property type="match status" value="1"/>
</dbReference>
<dbReference type="UniPathway" id="UPA00098">
    <property type="reaction ID" value="UER00359"/>
</dbReference>
<evidence type="ECO:0000256" key="5">
    <source>
        <dbReference type="ARBA" id="ARBA00022741"/>
    </source>
</evidence>
<dbReference type="InterPro" id="IPR011529">
    <property type="entry name" value="Glu_5kinase"/>
</dbReference>
<evidence type="ECO:0000256" key="4">
    <source>
        <dbReference type="ARBA" id="ARBA00022679"/>
    </source>
</evidence>
<comment type="pathway">
    <text evidence="8">Amino-acid biosynthesis; L-proline biosynthesis; L-glutamate 5-semialdehyde from L-glutamate: step 1/2.</text>
</comment>
<dbReference type="InterPro" id="IPR015947">
    <property type="entry name" value="PUA-like_sf"/>
</dbReference>
<evidence type="ECO:0000256" key="3">
    <source>
        <dbReference type="ARBA" id="ARBA00022650"/>
    </source>
</evidence>
<evidence type="ECO:0000259" key="9">
    <source>
        <dbReference type="SMART" id="SM00359"/>
    </source>
</evidence>
<dbReference type="NCBIfam" id="TIGR01027">
    <property type="entry name" value="proB"/>
    <property type="match status" value="1"/>
</dbReference>
<comment type="function">
    <text evidence="8">Catalyzes the transfer of a phosphate group to glutamate to form L-glutamate 5-phosphate.</text>
</comment>
<dbReference type="AlphaFoldDB" id="A0A1I6R450"/>
<feature type="binding site" evidence="8">
    <location>
        <position position="49"/>
    </location>
    <ligand>
        <name>substrate</name>
    </ligand>
</feature>
<feature type="domain" description="PUA" evidence="9">
    <location>
        <begin position="277"/>
        <end position="349"/>
    </location>
</feature>
<protein>
    <recommendedName>
        <fullName evidence="8">Glutamate 5-kinase</fullName>
        <ecNumber evidence="8">2.7.2.11</ecNumber>
    </recommendedName>
    <alternativeName>
        <fullName evidence="8">Gamma-glutamyl kinase</fullName>
        <shortName evidence="8">GK</shortName>
    </alternativeName>
</protein>
<dbReference type="GO" id="GO:0005829">
    <property type="term" value="C:cytosol"/>
    <property type="evidence" value="ECO:0007669"/>
    <property type="project" value="TreeGrafter"/>
</dbReference>
<evidence type="ECO:0000256" key="8">
    <source>
        <dbReference type="HAMAP-Rule" id="MF_00456"/>
    </source>
</evidence>
<dbReference type="PANTHER" id="PTHR43654">
    <property type="entry name" value="GLUTAMATE 5-KINASE"/>
    <property type="match status" value="1"/>
</dbReference>
<name>A0A1I6R450_9BACL</name>
<evidence type="ECO:0000256" key="7">
    <source>
        <dbReference type="ARBA" id="ARBA00022840"/>
    </source>
</evidence>
<dbReference type="Proteomes" id="UP000198660">
    <property type="component" value="Unassembled WGS sequence"/>
</dbReference>
<feature type="binding site" evidence="8">
    <location>
        <position position="136"/>
    </location>
    <ligand>
        <name>substrate</name>
    </ligand>
</feature>
<keyword evidence="2 8" id="KW-0028">Amino-acid biosynthesis</keyword>
<dbReference type="SMART" id="SM00359">
    <property type="entry name" value="PUA"/>
    <property type="match status" value="1"/>
</dbReference>
<dbReference type="GO" id="GO:0055129">
    <property type="term" value="P:L-proline biosynthetic process"/>
    <property type="evidence" value="ECO:0007669"/>
    <property type="project" value="UniProtKB-UniRule"/>
</dbReference>
<dbReference type="Gene3D" id="3.40.1160.10">
    <property type="entry name" value="Acetylglutamate kinase-like"/>
    <property type="match status" value="1"/>
</dbReference>
<keyword evidence="11" id="KW-1185">Reference proteome</keyword>
<dbReference type="EMBL" id="FPAA01000004">
    <property type="protein sequence ID" value="SFS59537.1"/>
    <property type="molecule type" value="Genomic_DNA"/>
</dbReference>
<comment type="caution">
    <text evidence="8">Lacks conserved residue(s) required for the propagation of feature annotation.</text>
</comment>
<comment type="catalytic activity">
    <reaction evidence="8">
        <text>L-glutamate + ATP = L-glutamyl 5-phosphate + ADP</text>
        <dbReference type="Rhea" id="RHEA:14877"/>
        <dbReference type="ChEBI" id="CHEBI:29985"/>
        <dbReference type="ChEBI" id="CHEBI:30616"/>
        <dbReference type="ChEBI" id="CHEBI:58274"/>
        <dbReference type="ChEBI" id="CHEBI:456216"/>
        <dbReference type="EC" id="2.7.2.11"/>
    </reaction>
</comment>
<dbReference type="EC" id="2.7.2.11" evidence="8"/>
<proteinExistence type="inferred from homology"/>
<keyword evidence="7 8" id="KW-0067">ATP-binding</keyword>
<dbReference type="InterPro" id="IPR001057">
    <property type="entry name" value="Glu/AcGlu_kinase"/>
</dbReference>
<dbReference type="InterPro" id="IPR036974">
    <property type="entry name" value="PUA_sf"/>
</dbReference>
<dbReference type="InterPro" id="IPR005715">
    <property type="entry name" value="Glu_5kinase/COase_Synthase"/>
</dbReference>
<organism evidence="10 11">
    <name type="scientific">Marininema halotolerans</name>
    <dbReference type="NCBI Taxonomy" id="1155944"/>
    <lineage>
        <taxon>Bacteria</taxon>
        <taxon>Bacillati</taxon>
        <taxon>Bacillota</taxon>
        <taxon>Bacilli</taxon>
        <taxon>Bacillales</taxon>
        <taxon>Thermoactinomycetaceae</taxon>
        <taxon>Marininema</taxon>
    </lineage>
</organism>
<dbReference type="RefSeq" id="WP_176391931.1">
    <property type="nucleotide sequence ID" value="NZ_FPAA01000004.1"/>
</dbReference>
<keyword evidence="6 8" id="KW-0418">Kinase</keyword>
<dbReference type="PIRSF" id="PIRSF000729">
    <property type="entry name" value="GK"/>
    <property type="match status" value="1"/>
</dbReference>
<dbReference type="PRINTS" id="PR00474">
    <property type="entry name" value="GLU5KINASE"/>
</dbReference>
<comment type="similarity">
    <text evidence="8">Belongs to the glutamate 5-kinase family.</text>
</comment>
<feature type="binding site" evidence="8">
    <location>
        <position position="9"/>
    </location>
    <ligand>
        <name>ATP</name>
        <dbReference type="ChEBI" id="CHEBI:30616"/>
    </ligand>
</feature>
<dbReference type="GO" id="GO:0004349">
    <property type="term" value="F:glutamate 5-kinase activity"/>
    <property type="evidence" value="ECO:0007669"/>
    <property type="project" value="UniProtKB-UniRule"/>
</dbReference>
<evidence type="ECO:0000313" key="10">
    <source>
        <dbReference type="EMBL" id="SFS59537.1"/>
    </source>
</evidence>
<dbReference type="Pfam" id="PF01472">
    <property type="entry name" value="PUA"/>
    <property type="match status" value="1"/>
</dbReference>
<dbReference type="InterPro" id="IPR036393">
    <property type="entry name" value="AceGlu_kinase-like_sf"/>
</dbReference>
<dbReference type="InterPro" id="IPR019797">
    <property type="entry name" value="Glutamate_5-kinase_CS"/>
</dbReference>
<dbReference type="InterPro" id="IPR001048">
    <property type="entry name" value="Asp/Glu/Uridylate_kinase"/>
</dbReference>
<accession>A0A1I6R450</accession>
<keyword evidence="3 8" id="KW-0641">Proline biosynthesis</keyword>
<evidence type="ECO:0000256" key="6">
    <source>
        <dbReference type="ARBA" id="ARBA00022777"/>
    </source>
</evidence>
<dbReference type="PANTHER" id="PTHR43654:SF1">
    <property type="entry name" value="ISOPENTENYL PHOSPHATE KINASE"/>
    <property type="match status" value="1"/>
</dbReference>
<comment type="subcellular location">
    <subcellularLocation>
        <location evidence="8">Cytoplasm</location>
    </subcellularLocation>
</comment>
<gene>
    <name evidence="8" type="primary">proB</name>
    <name evidence="10" type="ORF">SAMN05444972_104110</name>
</gene>
<keyword evidence="1 8" id="KW-0963">Cytoplasm</keyword>
<evidence type="ECO:0000256" key="1">
    <source>
        <dbReference type="ARBA" id="ARBA00022490"/>
    </source>
</evidence>
<dbReference type="CDD" id="cd04242">
    <property type="entry name" value="AAK_G5K_ProB"/>
    <property type="match status" value="1"/>
</dbReference>
<evidence type="ECO:0000313" key="11">
    <source>
        <dbReference type="Proteomes" id="UP000198660"/>
    </source>
</evidence>
<dbReference type="HAMAP" id="MF_00456">
    <property type="entry name" value="ProB"/>
    <property type="match status" value="1"/>
</dbReference>
<dbReference type="SUPFAM" id="SSF53633">
    <property type="entry name" value="Carbamate kinase-like"/>
    <property type="match status" value="1"/>
</dbReference>
<reference evidence="11" key="1">
    <citation type="submission" date="2016-10" db="EMBL/GenBank/DDBJ databases">
        <authorList>
            <person name="Varghese N."/>
            <person name="Submissions S."/>
        </authorList>
    </citation>
    <scope>NUCLEOTIDE SEQUENCE [LARGE SCALE GENOMIC DNA]</scope>
    <source>
        <strain evidence="11">DSM 45789</strain>
    </source>
</reference>
<feature type="binding site" evidence="8">
    <location>
        <position position="148"/>
    </location>
    <ligand>
        <name>substrate</name>
    </ligand>
</feature>
<dbReference type="PROSITE" id="PS50890">
    <property type="entry name" value="PUA"/>
    <property type="match status" value="1"/>
</dbReference>
<dbReference type="FunFam" id="3.40.1160.10:FF:000018">
    <property type="entry name" value="Glutamate 5-kinase"/>
    <property type="match status" value="1"/>
</dbReference>
<dbReference type="Gene3D" id="2.30.130.10">
    <property type="entry name" value="PUA domain"/>
    <property type="match status" value="1"/>
</dbReference>
<dbReference type="PROSITE" id="PS00902">
    <property type="entry name" value="GLUTAMATE_5_KINASE"/>
    <property type="match status" value="1"/>
</dbReference>
<dbReference type="CDD" id="cd21157">
    <property type="entry name" value="PUA_G5K"/>
    <property type="match status" value="1"/>
</dbReference>
<evidence type="ECO:0000256" key="2">
    <source>
        <dbReference type="ARBA" id="ARBA00022605"/>
    </source>
</evidence>